<name>A0A843W6K8_COLES</name>
<reference evidence="1" key="1">
    <citation type="submission" date="2017-07" db="EMBL/GenBank/DDBJ databases">
        <title>Taro Niue Genome Assembly and Annotation.</title>
        <authorList>
            <person name="Atibalentja N."/>
            <person name="Keating K."/>
            <person name="Fields C.J."/>
        </authorList>
    </citation>
    <scope>NUCLEOTIDE SEQUENCE</scope>
    <source>
        <strain evidence="1">Niue_2</strain>
        <tissue evidence="1">Leaf</tissue>
    </source>
</reference>
<gene>
    <name evidence="1" type="ORF">Taro_037825</name>
</gene>
<evidence type="ECO:0000313" key="1">
    <source>
        <dbReference type="EMBL" id="MQM05019.1"/>
    </source>
</evidence>
<evidence type="ECO:0000313" key="2">
    <source>
        <dbReference type="Proteomes" id="UP000652761"/>
    </source>
</evidence>
<organism evidence="1 2">
    <name type="scientific">Colocasia esculenta</name>
    <name type="common">Wild taro</name>
    <name type="synonym">Arum esculentum</name>
    <dbReference type="NCBI Taxonomy" id="4460"/>
    <lineage>
        <taxon>Eukaryota</taxon>
        <taxon>Viridiplantae</taxon>
        <taxon>Streptophyta</taxon>
        <taxon>Embryophyta</taxon>
        <taxon>Tracheophyta</taxon>
        <taxon>Spermatophyta</taxon>
        <taxon>Magnoliopsida</taxon>
        <taxon>Liliopsida</taxon>
        <taxon>Araceae</taxon>
        <taxon>Aroideae</taxon>
        <taxon>Colocasieae</taxon>
        <taxon>Colocasia</taxon>
    </lineage>
</organism>
<dbReference type="AlphaFoldDB" id="A0A843W6K8"/>
<sequence length="82" mass="9159">MQSNVKYEAFDSLLPGHNFAVLRRFRGRTLLPLCVSFVAPLPPKEVLEAAVAVDVGRLLASEPRELSIRLPQPKSEMKQSIE</sequence>
<accession>A0A843W6K8</accession>
<keyword evidence="2" id="KW-1185">Reference proteome</keyword>
<proteinExistence type="predicted"/>
<comment type="caution">
    <text evidence="1">The sequence shown here is derived from an EMBL/GenBank/DDBJ whole genome shotgun (WGS) entry which is preliminary data.</text>
</comment>
<dbReference type="Proteomes" id="UP000652761">
    <property type="component" value="Unassembled WGS sequence"/>
</dbReference>
<protein>
    <submittedName>
        <fullName evidence="1">Uncharacterized protein</fullName>
    </submittedName>
</protein>
<dbReference type="EMBL" id="NMUH01003331">
    <property type="protein sequence ID" value="MQM05019.1"/>
    <property type="molecule type" value="Genomic_DNA"/>
</dbReference>